<evidence type="ECO:0000313" key="1">
    <source>
        <dbReference type="EMBL" id="PYY29074.1"/>
    </source>
</evidence>
<protein>
    <submittedName>
        <fullName evidence="1">Uncharacterized protein</fullName>
    </submittedName>
</protein>
<gene>
    <name evidence="1" type="ORF">PIL02S_03046</name>
</gene>
<proteinExistence type="predicted"/>
<sequence>MKKSDWFKVILIFSLLGNLAFFQNHERAGRKQEIKNELLNSSIYRDLAQLEETIQYQIDHNWQNETLVTEKLDDALDSILLNHGMEEDNKKDDTFWALLEYLDKFKYSEELFDVSLNDEQRANFIDLGEKLRSNGWSFEKGFDLKWDVFESKVKGLIAES</sequence>
<dbReference type="EMBL" id="PRLG01000019">
    <property type="protein sequence ID" value="PYY29074.1"/>
    <property type="molecule type" value="Genomic_DNA"/>
</dbReference>
<dbReference type="RefSeq" id="WP_110759296.1">
    <property type="nucleotide sequence ID" value="NZ_JAXBDC010000001.1"/>
</dbReference>
<accession>A0A2W0CAS1</accession>
<dbReference type="AlphaFoldDB" id="A0A2W0CAS1"/>
<evidence type="ECO:0000313" key="2">
    <source>
        <dbReference type="Proteomes" id="UP000247459"/>
    </source>
</evidence>
<comment type="caution">
    <text evidence="1">The sequence shown here is derived from an EMBL/GenBank/DDBJ whole genome shotgun (WGS) entry which is preliminary data.</text>
</comment>
<reference evidence="1 2" key="1">
    <citation type="submission" date="2018-01" db="EMBL/GenBank/DDBJ databases">
        <title>Genome sequence of the PGP bacterium Paenibacillus illinoisensis E3.</title>
        <authorList>
            <person name="Rolli E."/>
            <person name="Marasco R."/>
            <person name="Bessem C."/>
            <person name="Michoud G."/>
            <person name="Gaiarsa S."/>
            <person name="Borin S."/>
            <person name="Daffonchio D."/>
        </authorList>
    </citation>
    <scope>NUCLEOTIDE SEQUENCE [LARGE SCALE GENOMIC DNA]</scope>
    <source>
        <strain evidence="1 2">E3</strain>
    </source>
</reference>
<name>A0A2W0CAS1_9BACL</name>
<dbReference type="OrthoDB" id="2618233at2"/>
<dbReference type="Proteomes" id="UP000247459">
    <property type="component" value="Unassembled WGS sequence"/>
</dbReference>
<organism evidence="1 2">
    <name type="scientific">Paenibacillus illinoisensis</name>
    <dbReference type="NCBI Taxonomy" id="59845"/>
    <lineage>
        <taxon>Bacteria</taxon>
        <taxon>Bacillati</taxon>
        <taxon>Bacillota</taxon>
        <taxon>Bacilli</taxon>
        <taxon>Bacillales</taxon>
        <taxon>Paenibacillaceae</taxon>
        <taxon>Paenibacillus</taxon>
    </lineage>
</organism>